<evidence type="ECO:0000256" key="2">
    <source>
        <dbReference type="ARBA" id="ARBA00022723"/>
    </source>
</evidence>
<dbReference type="InterPro" id="IPR001202">
    <property type="entry name" value="WW_dom"/>
</dbReference>
<dbReference type="PROSITE" id="PS01159">
    <property type="entry name" value="WW_DOMAIN_1"/>
    <property type="match status" value="2"/>
</dbReference>
<gene>
    <name evidence="9" type="primary">wbp4</name>
</gene>
<dbReference type="PANTHER" id="PTHR13173">
    <property type="entry name" value="WW DOMAIN BINDING PROTEIN 4"/>
    <property type="match status" value="1"/>
</dbReference>
<dbReference type="InterPro" id="IPR013085">
    <property type="entry name" value="U1-CZ_Znf_C2H2"/>
</dbReference>
<keyword evidence="3" id="KW-0863">Zinc-finger</keyword>
<comment type="subcellular location">
    <subcellularLocation>
        <location evidence="1">Nucleus</location>
    </subcellularLocation>
</comment>
<reference evidence="9" key="2">
    <citation type="submission" date="2025-09" db="UniProtKB">
        <authorList>
            <consortium name="Ensembl"/>
        </authorList>
    </citation>
    <scope>IDENTIFICATION</scope>
</reference>
<feature type="compositionally biased region" description="Low complexity" evidence="6">
    <location>
        <begin position="125"/>
        <end position="134"/>
    </location>
</feature>
<dbReference type="InterPro" id="IPR036236">
    <property type="entry name" value="Znf_C2H2_sf"/>
</dbReference>
<feature type="compositionally biased region" description="Basic residues" evidence="6">
    <location>
        <begin position="402"/>
        <end position="415"/>
    </location>
</feature>
<dbReference type="PROSITE" id="PS50171">
    <property type="entry name" value="ZF_MATRIN"/>
    <property type="match status" value="1"/>
</dbReference>
<dbReference type="AlphaFoldDB" id="A0A8C5D193"/>
<dbReference type="InterPro" id="IPR000690">
    <property type="entry name" value="Matrin/U1-C_Znf_C2H2"/>
</dbReference>
<evidence type="ECO:0000256" key="4">
    <source>
        <dbReference type="ARBA" id="ARBA00022833"/>
    </source>
</evidence>
<dbReference type="InterPro" id="IPR003604">
    <property type="entry name" value="Matrin/U1-like-C_Znf_C2H2"/>
</dbReference>
<evidence type="ECO:0000313" key="10">
    <source>
        <dbReference type="Proteomes" id="UP000694546"/>
    </source>
</evidence>
<dbReference type="GO" id="GO:0003723">
    <property type="term" value="F:RNA binding"/>
    <property type="evidence" value="ECO:0007669"/>
    <property type="project" value="TreeGrafter"/>
</dbReference>
<dbReference type="SMART" id="SM00456">
    <property type="entry name" value="WW"/>
    <property type="match status" value="2"/>
</dbReference>
<dbReference type="Pfam" id="PF00397">
    <property type="entry name" value="WW"/>
    <property type="match status" value="2"/>
</dbReference>
<dbReference type="PROSITE" id="PS50020">
    <property type="entry name" value="WW_DOMAIN_2"/>
    <property type="match status" value="2"/>
</dbReference>
<dbReference type="OrthoDB" id="191651at2759"/>
<dbReference type="Gene3D" id="2.20.70.10">
    <property type="match status" value="2"/>
</dbReference>
<evidence type="ECO:0000256" key="1">
    <source>
        <dbReference type="ARBA" id="ARBA00004123"/>
    </source>
</evidence>
<dbReference type="SUPFAM" id="SSF57667">
    <property type="entry name" value="beta-beta-alpha zinc fingers"/>
    <property type="match status" value="1"/>
</dbReference>
<accession>A0A8C5D193</accession>
<feature type="compositionally biased region" description="Basic and acidic residues" evidence="6">
    <location>
        <begin position="158"/>
        <end position="176"/>
    </location>
</feature>
<dbReference type="Gene3D" id="3.30.160.60">
    <property type="entry name" value="Classic Zinc Finger"/>
    <property type="match status" value="1"/>
</dbReference>
<dbReference type="InterPro" id="IPR036020">
    <property type="entry name" value="WW_dom_sf"/>
</dbReference>
<feature type="domain" description="WW" evidence="7">
    <location>
        <begin position="178"/>
        <end position="211"/>
    </location>
</feature>
<keyword evidence="2" id="KW-0479">Metal-binding</keyword>
<dbReference type="InterPro" id="IPR040023">
    <property type="entry name" value="WBP4"/>
</dbReference>
<dbReference type="SMART" id="SM00451">
    <property type="entry name" value="ZnF_U1"/>
    <property type="match status" value="1"/>
</dbReference>
<dbReference type="GO" id="GO:0071011">
    <property type="term" value="C:precatalytic spliceosome"/>
    <property type="evidence" value="ECO:0007669"/>
    <property type="project" value="TreeGrafter"/>
</dbReference>
<sequence length="421" mass="47103">MADYWKSQPRKFCQYCKCWIADNKPSVEFHERGKNHKENVSLKIAEIKKKSQDKAKQDERMSKEFATMEEAAMKAYKEDLKRMQLEAGEPVTEDEPEVPPPKPQQPPPKQEKPPKKASKGKAGKAGKAVKSGKANLWLEGKSEDGHVYYYHSETGESSWERPEGFQEPKKSQRGQHEGSSAGAWMEALSPEGYSYYFNSETGESSWERPAHLPPPEEPSAPGTEPTPEREEPPHGAPDPTPAGAPEATDPPAEDPQVSCEASHKRKVEPLSDEAEGEAESRGGGEGGVEKKKKKEEEDKATMATPPPEETQEEKEKREAASEKEKNLKEKPAKRPRRTTPYGTWEQIQPEEDPYANVDLQLPQVEEFDEGPELSLPPEPKPKFRERTITSLGGDQSGPAAFRKSKTHNGKARSLRQRGEDD</sequence>
<proteinExistence type="predicted"/>
<evidence type="ECO:0000256" key="6">
    <source>
        <dbReference type="SAM" id="MobiDB-lite"/>
    </source>
</evidence>
<keyword evidence="4" id="KW-0862">Zinc</keyword>
<evidence type="ECO:0008006" key="11">
    <source>
        <dbReference type="Google" id="ProtNLM"/>
    </source>
</evidence>
<dbReference type="RefSeq" id="XP_030216480.1">
    <property type="nucleotide sequence ID" value="XM_030360620.1"/>
</dbReference>
<evidence type="ECO:0000259" key="8">
    <source>
        <dbReference type="PROSITE" id="PS50171"/>
    </source>
</evidence>
<dbReference type="PANTHER" id="PTHR13173:SF10">
    <property type="entry name" value="WW DOMAIN-BINDING PROTEIN 4"/>
    <property type="match status" value="1"/>
</dbReference>
<organism evidence="9 10">
    <name type="scientific">Gadus morhua</name>
    <name type="common">Atlantic cod</name>
    <dbReference type="NCBI Taxonomy" id="8049"/>
    <lineage>
        <taxon>Eukaryota</taxon>
        <taxon>Metazoa</taxon>
        <taxon>Chordata</taxon>
        <taxon>Craniata</taxon>
        <taxon>Vertebrata</taxon>
        <taxon>Euteleostomi</taxon>
        <taxon>Actinopterygii</taxon>
        <taxon>Neopterygii</taxon>
        <taxon>Teleostei</taxon>
        <taxon>Neoteleostei</taxon>
        <taxon>Acanthomorphata</taxon>
        <taxon>Zeiogadaria</taxon>
        <taxon>Gadariae</taxon>
        <taxon>Gadiformes</taxon>
        <taxon>Gadoidei</taxon>
        <taxon>Gadidae</taxon>
        <taxon>Gadus</taxon>
    </lineage>
</organism>
<feature type="region of interest" description="Disordered" evidence="6">
    <location>
        <begin position="77"/>
        <end position="421"/>
    </location>
</feature>
<evidence type="ECO:0000256" key="3">
    <source>
        <dbReference type="ARBA" id="ARBA00022771"/>
    </source>
</evidence>
<keyword evidence="5" id="KW-0539">Nucleus</keyword>
<dbReference type="SUPFAM" id="SSF51045">
    <property type="entry name" value="WW domain"/>
    <property type="match status" value="2"/>
</dbReference>
<protein>
    <recommendedName>
        <fullName evidence="11">WW domain-binding protein 4</fullName>
    </recommendedName>
</protein>
<dbReference type="GO" id="GO:0008270">
    <property type="term" value="F:zinc ion binding"/>
    <property type="evidence" value="ECO:0007669"/>
    <property type="project" value="UniProtKB-KW"/>
</dbReference>
<feature type="compositionally biased region" description="Basic residues" evidence="6">
    <location>
        <begin position="115"/>
        <end position="124"/>
    </location>
</feature>
<dbReference type="GeneID" id="115546847"/>
<name>A0A8C5D193_GADMO</name>
<dbReference type="Ensembl" id="ENSGMOT00000048410.1">
    <property type="protein sequence ID" value="ENSGMOP00000068246.1"/>
    <property type="gene ID" value="ENSGMOG00000028254.1"/>
</dbReference>
<feature type="domain" description="WW" evidence="7">
    <location>
        <begin position="137"/>
        <end position="164"/>
    </location>
</feature>
<evidence type="ECO:0000313" key="9">
    <source>
        <dbReference type="Ensembl" id="ENSGMOP00000068246.1"/>
    </source>
</evidence>
<dbReference type="GO" id="GO:0000398">
    <property type="term" value="P:mRNA splicing, via spliceosome"/>
    <property type="evidence" value="ECO:0007669"/>
    <property type="project" value="InterPro"/>
</dbReference>
<dbReference type="CDD" id="cd00201">
    <property type="entry name" value="WW"/>
    <property type="match status" value="2"/>
</dbReference>
<evidence type="ECO:0000256" key="5">
    <source>
        <dbReference type="ARBA" id="ARBA00023242"/>
    </source>
</evidence>
<dbReference type="OMA" id="FDNSTRW"/>
<dbReference type="Proteomes" id="UP000694546">
    <property type="component" value="Chromosome 7"/>
</dbReference>
<feature type="compositionally biased region" description="Basic and acidic residues" evidence="6">
    <location>
        <begin position="313"/>
        <end position="332"/>
    </location>
</feature>
<keyword evidence="10" id="KW-1185">Reference proteome</keyword>
<dbReference type="GeneTree" id="ENSGT00390000013956"/>
<feature type="domain" description="Matrin-type" evidence="8">
    <location>
        <begin position="11"/>
        <end position="42"/>
    </location>
</feature>
<reference evidence="9" key="1">
    <citation type="submission" date="2025-08" db="UniProtKB">
        <authorList>
            <consortium name="Ensembl"/>
        </authorList>
    </citation>
    <scope>IDENTIFICATION</scope>
</reference>
<evidence type="ECO:0000259" key="7">
    <source>
        <dbReference type="PROSITE" id="PS50020"/>
    </source>
</evidence>
<dbReference type="Pfam" id="PF06220">
    <property type="entry name" value="zf-U1"/>
    <property type="match status" value="1"/>
</dbReference>
<feature type="compositionally biased region" description="Pro residues" evidence="6">
    <location>
        <begin position="98"/>
        <end position="108"/>
    </location>
</feature>